<keyword evidence="1 4" id="KW-0808">Transferase</keyword>
<dbReference type="InterPro" id="IPR050832">
    <property type="entry name" value="Bact_Acetyltransf"/>
</dbReference>
<name>A0A1H5TTH7_9HYPH</name>
<sequence length="167" mass="18523">MTALLPPIRAARDTDSQPLATLIAASFAEYPNCVFEWSEFPELRHPASHFAAKGGRLWIADAPGGGIAGSLGVTPLPEQNAVEITKVYADPAFRGSGLAQALFSEALRFSEAGGYVEMMLWSDTRFARGHRFYEKLGFRRWPGERYLADVSATWEYHFRKPLSGRQA</sequence>
<dbReference type="OrthoDB" id="9799681at2"/>
<evidence type="ECO:0000313" key="5">
    <source>
        <dbReference type="Proteomes" id="UP000236743"/>
    </source>
</evidence>
<dbReference type="RefSeq" id="WP_103871079.1">
    <property type="nucleotide sequence ID" value="NZ_FNUY01000001.1"/>
</dbReference>
<reference evidence="4 5" key="1">
    <citation type="submission" date="2016-10" db="EMBL/GenBank/DDBJ databases">
        <authorList>
            <person name="de Groot N.N."/>
        </authorList>
    </citation>
    <scope>NUCLEOTIDE SEQUENCE [LARGE SCALE GENOMIC DNA]</scope>
    <source>
        <strain evidence="4 5">DSM 26656</strain>
    </source>
</reference>
<evidence type="ECO:0000256" key="1">
    <source>
        <dbReference type="ARBA" id="ARBA00022679"/>
    </source>
</evidence>
<dbReference type="EMBL" id="FNUY01000001">
    <property type="protein sequence ID" value="SEF65518.1"/>
    <property type="molecule type" value="Genomic_DNA"/>
</dbReference>
<keyword evidence="5" id="KW-1185">Reference proteome</keyword>
<dbReference type="Gene3D" id="3.40.630.30">
    <property type="match status" value="1"/>
</dbReference>
<evidence type="ECO:0000313" key="4">
    <source>
        <dbReference type="EMBL" id="SEF65518.1"/>
    </source>
</evidence>
<dbReference type="Pfam" id="PF00583">
    <property type="entry name" value="Acetyltransf_1"/>
    <property type="match status" value="1"/>
</dbReference>
<dbReference type="PROSITE" id="PS51186">
    <property type="entry name" value="GNAT"/>
    <property type="match status" value="1"/>
</dbReference>
<evidence type="ECO:0000256" key="2">
    <source>
        <dbReference type="ARBA" id="ARBA00023315"/>
    </source>
</evidence>
<proteinExistence type="predicted"/>
<gene>
    <name evidence="4" type="ORF">SAMN04488115_101755</name>
</gene>
<accession>A0A1H5TTH7</accession>
<evidence type="ECO:0000259" key="3">
    <source>
        <dbReference type="PROSITE" id="PS51186"/>
    </source>
</evidence>
<dbReference type="SUPFAM" id="SSF55729">
    <property type="entry name" value="Acyl-CoA N-acyltransferases (Nat)"/>
    <property type="match status" value="1"/>
</dbReference>
<dbReference type="CDD" id="cd04301">
    <property type="entry name" value="NAT_SF"/>
    <property type="match status" value="1"/>
</dbReference>
<keyword evidence="2" id="KW-0012">Acyltransferase</keyword>
<dbReference type="PANTHER" id="PTHR43877:SF2">
    <property type="entry name" value="AMINOALKYLPHOSPHONATE N-ACETYLTRANSFERASE-RELATED"/>
    <property type="match status" value="1"/>
</dbReference>
<dbReference type="GO" id="GO:0016747">
    <property type="term" value="F:acyltransferase activity, transferring groups other than amino-acyl groups"/>
    <property type="evidence" value="ECO:0007669"/>
    <property type="project" value="InterPro"/>
</dbReference>
<dbReference type="AlphaFoldDB" id="A0A1H5TTH7"/>
<dbReference type="PANTHER" id="PTHR43877">
    <property type="entry name" value="AMINOALKYLPHOSPHONATE N-ACETYLTRANSFERASE-RELATED-RELATED"/>
    <property type="match status" value="1"/>
</dbReference>
<dbReference type="InterPro" id="IPR000182">
    <property type="entry name" value="GNAT_dom"/>
</dbReference>
<feature type="domain" description="N-acetyltransferase" evidence="3">
    <location>
        <begin position="6"/>
        <end position="163"/>
    </location>
</feature>
<dbReference type="InterPro" id="IPR016181">
    <property type="entry name" value="Acyl_CoA_acyltransferase"/>
</dbReference>
<organism evidence="4 5">
    <name type="scientific">Bosea lathyri</name>
    <dbReference type="NCBI Taxonomy" id="1036778"/>
    <lineage>
        <taxon>Bacteria</taxon>
        <taxon>Pseudomonadati</taxon>
        <taxon>Pseudomonadota</taxon>
        <taxon>Alphaproteobacteria</taxon>
        <taxon>Hyphomicrobiales</taxon>
        <taxon>Boseaceae</taxon>
        <taxon>Bosea</taxon>
    </lineage>
</organism>
<dbReference type="Proteomes" id="UP000236743">
    <property type="component" value="Unassembled WGS sequence"/>
</dbReference>
<protein>
    <submittedName>
        <fullName evidence="4">Putative acetyltransferase</fullName>
    </submittedName>
</protein>